<evidence type="ECO:0000313" key="2">
    <source>
        <dbReference type="EMBL" id="SNS83085.1"/>
    </source>
</evidence>
<dbReference type="Gene3D" id="1.20.120.520">
    <property type="entry name" value="nmb1532 protein domain like"/>
    <property type="match status" value="1"/>
</dbReference>
<gene>
    <name evidence="2" type="ORF">SAMN04488107_3940</name>
</gene>
<name>A0A239HPL4_9ACTN</name>
<dbReference type="Proteomes" id="UP000198386">
    <property type="component" value="Unassembled WGS sequence"/>
</dbReference>
<dbReference type="CDD" id="cd12108">
    <property type="entry name" value="Hr-like"/>
    <property type="match status" value="1"/>
</dbReference>
<dbReference type="InterPro" id="IPR012312">
    <property type="entry name" value="Hemerythrin-like"/>
</dbReference>
<accession>A0A239HPL4</accession>
<feature type="domain" description="Hemerythrin-like" evidence="1">
    <location>
        <begin position="22"/>
        <end position="148"/>
    </location>
</feature>
<evidence type="ECO:0000313" key="3">
    <source>
        <dbReference type="Proteomes" id="UP000198386"/>
    </source>
</evidence>
<dbReference type="AlphaFoldDB" id="A0A239HPL4"/>
<sequence>MRAAAPLRSAAMTAPTMNGLIHNAVRRDLARLSAALDPWQDGDRARAAGLERAFANVHRELTHHHEGEDEYVWPFLAGTGVAADLLTEMEEEHAAMSAALAGTAGALRTLARTGSGADAAAARTSVEHTRAVVVGHLDHEEEALEPLLRAHEGSAEWRAVTGRLRHRDPRAAGSFFAWLTDGISAGDRAVLRATVPAPVTAVLSRVFGRRYTRGVAPVWRAAVRPPVGG</sequence>
<organism evidence="2 3">
    <name type="scientific">Geodermatophilus saharensis</name>
    <dbReference type="NCBI Taxonomy" id="1137994"/>
    <lineage>
        <taxon>Bacteria</taxon>
        <taxon>Bacillati</taxon>
        <taxon>Actinomycetota</taxon>
        <taxon>Actinomycetes</taxon>
        <taxon>Geodermatophilales</taxon>
        <taxon>Geodermatophilaceae</taxon>
        <taxon>Geodermatophilus</taxon>
    </lineage>
</organism>
<protein>
    <submittedName>
        <fullName evidence="2">Hemerythrin HHE cation binding domain-containing protein</fullName>
    </submittedName>
</protein>
<dbReference type="EMBL" id="FZOH01000009">
    <property type="protein sequence ID" value="SNS83085.1"/>
    <property type="molecule type" value="Genomic_DNA"/>
</dbReference>
<proteinExistence type="predicted"/>
<reference evidence="3" key="1">
    <citation type="submission" date="2017-06" db="EMBL/GenBank/DDBJ databases">
        <authorList>
            <person name="Varghese N."/>
            <person name="Submissions S."/>
        </authorList>
    </citation>
    <scope>NUCLEOTIDE SEQUENCE [LARGE SCALE GENOMIC DNA]</scope>
    <source>
        <strain evidence="3">DSM 45423</strain>
    </source>
</reference>
<keyword evidence="3" id="KW-1185">Reference proteome</keyword>
<dbReference type="Pfam" id="PF01814">
    <property type="entry name" value="Hemerythrin"/>
    <property type="match status" value="1"/>
</dbReference>
<evidence type="ECO:0000259" key="1">
    <source>
        <dbReference type="Pfam" id="PF01814"/>
    </source>
</evidence>